<sequence>MSYESRKRERGNCSLRYTGEFIAGKLRRQPAKTVTTGGKLSVGERLAYFPDPKLCDDDKSDAQAIVTNVDVSEGTLRIECMPASRRRDPIIIDKRPTRFQPFSRALPHGEAHTFKVRRTLMDGRPVQWFPKKKSQPKEYQEWESSVINRSRVCTRPPMLVAQHRNKRGWNGLWCLKGTEVSDIVSHTL</sequence>
<name>A0A7S2TXI2_9EUKA</name>
<accession>A0A7S2TXI2</accession>
<protein>
    <submittedName>
        <fullName evidence="1">Uncharacterized protein</fullName>
    </submittedName>
</protein>
<reference evidence="1" key="1">
    <citation type="submission" date="2021-01" db="EMBL/GenBank/DDBJ databases">
        <authorList>
            <person name="Corre E."/>
            <person name="Pelletier E."/>
            <person name="Niang G."/>
            <person name="Scheremetjew M."/>
            <person name="Finn R."/>
            <person name="Kale V."/>
            <person name="Holt S."/>
            <person name="Cochrane G."/>
            <person name="Meng A."/>
            <person name="Brown T."/>
            <person name="Cohen L."/>
        </authorList>
    </citation>
    <scope>NUCLEOTIDE SEQUENCE</scope>
    <source>
        <strain evidence="1">CCMP622</strain>
    </source>
</reference>
<dbReference type="EMBL" id="HBHP01026831">
    <property type="protein sequence ID" value="CAD9772622.1"/>
    <property type="molecule type" value="Transcribed_RNA"/>
</dbReference>
<gene>
    <name evidence="1" type="ORF">LSP00402_LOCUS16612</name>
</gene>
<organism evidence="1">
    <name type="scientific">Lotharella oceanica</name>
    <dbReference type="NCBI Taxonomy" id="641309"/>
    <lineage>
        <taxon>Eukaryota</taxon>
        <taxon>Sar</taxon>
        <taxon>Rhizaria</taxon>
        <taxon>Cercozoa</taxon>
        <taxon>Chlorarachniophyceae</taxon>
        <taxon>Lotharella</taxon>
    </lineage>
</organism>
<proteinExistence type="predicted"/>
<dbReference type="AlphaFoldDB" id="A0A7S2TXI2"/>
<evidence type="ECO:0000313" key="1">
    <source>
        <dbReference type="EMBL" id="CAD9772622.1"/>
    </source>
</evidence>